<dbReference type="Pfam" id="PF00856">
    <property type="entry name" value="SET"/>
    <property type="match status" value="1"/>
</dbReference>
<keyword evidence="2" id="KW-0949">S-adenosyl-L-methionine</keyword>
<gene>
    <name evidence="4" type="ordered locus">Mjls_5051</name>
</gene>
<dbReference type="Gene3D" id="2.170.270.10">
    <property type="entry name" value="SET domain"/>
    <property type="match status" value="1"/>
</dbReference>
<dbReference type="AlphaFoldDB" id="A0A5Q5CNN1"/>
<dbReference type="EMBL" id="CP000580">
    <property type="protein sequence ID" value="ABO00816.1"/>
    <property type="molecule type" value="Genomic_DNA"/>
</dbReference>
<evidence type="ECO:0000259" key="3">
    <source>
        <dbReference type="PROSITE" id="PS50868"/>
    </source>
</evidence>
<accession>A0A5Q5CNN1</accession>
<dbReference type="PANTHER" id="PTHR12350:SF19">
    <property type="entry name" value="SET DOMAIN-CONTAINING PROTEIN"/>
    <property type="match status" value="1"/>
</dbReference>
<evidence type="ECO:0000256" key="1">
    <source>
        <dbReference type="ARBA" id="ARBA00022679"/>
    </source>
</evidence>
<dbReference type="GO" id="GO:0016740">
    <property type="term" value="F:transferase activity"/>
    <property type="evidence" value="ECO:0007669"/>
    <property type="project" value="UniProtKB-KW"/>
</dbReference>
<dbReference type="KEGG" id="mjl:Mjls_5051"/>
<reference evidence="4" key="1">
    <citation type="submission" date="2007-02" db="EMBL/GenBank/DDBJ databases">
        <title>Complete sequence of Mycobacterium sp. JLS.</title>
        <authorList>
            <consortium name="US DOE Joint Genome Institute"/>
            <person name="Copeland A."/>
            <person name="Lucas S."/>
            <person name="Lapidus A."/>
            <person name="Barry K."/>
            <person name="Detter J.C."/>
            <person name="Glavina del Rio T."/>
            <person name="Hammon N."/>
            <person name="Israni S."/>
            <person name="Dalin E."/>
            <person name="Tice H."/>
            <person name="Pitluck S."/>
            <person name="Chain P."/>
            <person name="Malfatti S."/>
            <person name="Shin M."/>
            <person name="Vergez L."/>
            <person name="Schmutz J."/>
            <person name="Larimer F."/>
            <person name="Land M."/>
            <person name="Hauser L."/>
            <person name="Kyrpides N."/>
            <person name="Mikhailova N."/>
            <person name="Miller C.D."/>
            <person name="Anderson A.J."/>
            <person name="Sims R.C."/>
            <person name="Richardson P."/>
        </authorList>
    </citation>
    <scope>NUCLEOTIDE SEQUENCE [LARGE SCALE GENOMIC DNA]</scope>
    <source>
        <strain evidence="4">JLS</strain>
    </source>
</reference>
<name>A0A5Q5CNN1_MYCSJ</name>
<dbReference type="InterPro" id="IPR053201">
    <property type="entry name" value="Flavunoidine_N-MTase"/>
</dbReference>
<dbReference type="PROSITE" id="PS50868">
    <property type="entry name" value="POST_SET"/>
    <property type="match status" value="1"/>
</dbReference>
<feature type="domain" description="Post-SET" evidence="3">
    <location>
        <begin position="121"/>
        <end position="137"/>
    </location>
</feature>
<sequence>MGSTIGNSPAVGRVAVLYSDGQFRLVSRVAASPGERLLSISGVTTRVRTRYSIQISSTSHIDVAESIGSAAMIEDHPWRFTNHSCEPNAVVRGRHLVSLTAIEVGDEVTFNYNTTEYVLAEPFVCNCGSPRCVGAVRGFVHLRDAERRQLLPLLASHLVAVFDTEASSYRPSARQSP</sequence>
<evidence type="ECO:0000313" key="4">
    <source>
        <dbReference type="EMBL" id="ABO00816.1"/>
    </source>
</evidence>
<dbReference type="InterPro" id="IPR046341">
    <property type="entry name" value="SET_dom_sf"/>
</dbReference>
<dbReference type="PANTHER" id="PTHR12350">
    <property type="entry name" value="HISTONE-LYSINE N-METHYLTRANSFERASE-RELATED"/>
    <property type="match status" value="1"/>
</dbReference>
<organism evidence="4">
    <name type="scientific">Mycobacterium sp. (strain JLS)</name>
    <dbReference type="NCBI Taxonomy" id="164757"/>
    <lineage>
        <taxon>Bacteria</taxon>
        <taxon>Bacillati</taxon>
        <taxon>Actinomycetota</taxon>
        <taxon>Actinomycetes</taxon>
        <taxon>Mycobacteriales</taxon>
        <taxon>Mycobacteriaceae</taxon>
        <taxon>Mycobacterium</taxon>
    </lineage>
</organism>
<proteinExistence type="predicted"/>
<dbReference type="InterPro" id="IPR001214">
    <property type="entry name" value="SET_dom"/>
</dbReference>
<dbReference type="InterPro" id="IPR003616">
    <property type="entry name" value="Post-SET_dom"/>
</dbReference>
<evidence type="ECO:0000256" key="2">
    <source>
        <dbReference type="ARBA" id="ARBA00022691"/>
    </source>
</evidence>
<protein>
    <recommendedName>
        <fullName evidence="3">Post-SET domain-containing protein</fullName>
    </recommendedName>
</protein>
<keyword evidence="1" id="KW-0808">Transferase</keyword>
<dbReference type="SUPFAM" id="SSF82199">
    <property type="entry name" value="SET domain"/>
    <property type="match status" value="1"/>
</dbReference>